<evidence type="ECO:0000256" key="1">
    <source>
        <dbReference type="SAM" id="SignalP"/>
    </source>
</evidence>
<comment type="caution">
    <text evidence="2">The sequence shown here is derived from an EMBL/GenBank/DDBJ whole genome shotgun (WGS) entry which is preliminary data.</text>
</comment>
<keyword evidence="3" id="KW-1185">Reference proteome</keyword>
<protein>
    <submittedName>
        <fullName evidence="2">Copper amine oxidase domain protein</fullName>
    </submittedName>
</protein>
<reference evidence="2 3" key="1">
    <citation type="submission" date="2007-04" db="EMBL/GenBank/DDBJ databases">
        <authorList>
            <person name="Fulton L."/>
            <person name="Clifton S."/>
            <person name="Fulton B."/>
            <person name="Xu J."/>
            <person name="Minx P."/>
            <person name="Pepin K.H."/>
            <person name="Johnson M."/>
            <person name="Thiruvilangam P."/>
            <person name="Bhonagiri V."/>
            <person name="Nash W.E."/>
            <person name="Mardis E.R."/>
            <person name="Wilson R.K."/>
        </authorList>
    </citation>
    <scope>NUCLEOTIDE SEQUENCE [LARGE SCALE GENOMIC DNA]</scope>
    <source>
        <strain evidence="2 3">ATCC 29799</strain>
    </source>
</reference>
<name>A6NV36_9FIRM</name>
<accession>A6NV36</accession>
<dbReference type="eggNOG" id="COG4632">
    <property type="taxonomic scope" value="Bacteria"/>
</dbReference>
<organism evidence="2 3">
    <name type="scientific">Pseudoflavonifractor capillosus ATCC 29799</name>
    <dbReference type="NCBI Taxonomy" id="411467"/>
    <lineage>
        <taxon>Bacteria</taxon>
        <taxon>Bacillati</taxon>
        <taxon>Bacillota</taxon>
        <taxon>Clostridia</taxon>
        <taxon>Eubacteriales</taxon>
        <taxon>Oscillospiraceae</taxon>
        <taxon>Pseudoflavonifractor</taxon>
    </lineage>
</organism>
<dbReference type="AlphaFoldDB" id="A6NV36"/>
<evidence type="ECO:0000313" key="3">
    <source>
        <dbReference type="Proteomes" id="UP000003639"/>
    </source>
</evidence>
<keyword evidence="1" id="KW-0732">Signal</keyword>
<dbReference type="Proteomes" id="UP000003639">
    <property type="component" value="Unassembled WGS sequence"/>
</dbReference>
<dbReference type="EMBL" id="AAXG02000012">
    <property type="protein sequence ID" value="EDN00236.1"/>
    <property type="molecule type" value="Genomic_DNA"/>
</dbReference>
<dbReference type="STRING" id="411467.BACCAP_02070"/>
<gene>
    <name evidence="2" type="ORF">BACCAP_02070</name>
</gene>
<feature type="chain" id="PRO_5002699065" evidence="1">
    <location>
        <begin position="31"/>
        <end position="351"/>
    </location>
</feature>
<proteinExistence type="predicted"/>
<sequence length="351" mass="37131">MNPHMKQRKTFLSLLLALALCLSLSVPALAGGSLYDIEILYRDRTLVGCYVDESASGDGWSYDSATQTLTLNGLDCKNVYFSVYSGNSDNWTLCLADGSVNKAEQLGLSTLSNGEHITITGTGSLILQGNKRSAVDFHLFGSDSSLTFQSPLTITGGPNDGDRLPLTGVKDGDYLVYQTADGEKARYAVIAPDGASVPETPEQPAVNTAYATPCPILVNGQAVDFDAYMLKDANGNGTNYLKLRDVAHVLNGTAAQFNVGWDGAAGAITITTNAAYTTPNGSEMSIPFSGDQSYTENQASVLVNGVKTDLHAITITDASGAGYTYFKLRDLGEALGFVVDWDGTSVVINTP</sequence>
<evidence type="ECO:0000313" key="2">
    <source>
        <dbReference type="EMBL" id="EDN00236.1"/>
    </source>
</evidence>
<reference evidence="2 3" key="2">
    <citation type="submission" date="2007-06" db="EMBL/GenBank/DDBJ databases">
        <title>Draft genome sequence of Pseudoflavonifractor capillosus ATCC 29799.</title>
        <authorList>
            <person name="Sudarsanam P."/>
            <person name="Ley R."/>
            <person name="Guruge J."/>
            <person name="Turnbaugh P.J."/>
            <person name="Mahowald M."/>
            <person name="Liep D."/>
            <person name="Gordon J."/>
        </authorList>
    </citation>
    <scope>NUCLEOTIDE SEQUENCE [LARGE SCALE GENOMIC DNA]</scope>
    <source>
        <strain evidence="2 3">ATCC 29799</strain>
    </source>
</reference>
<feature type="signal peptide" evidence="1">
    <location>
        <begin position="1"/>
        <end position="30"/>
    </location>
</feature>